<dbReference type="InterPro" id="IPR006005">
    <property type="entry name" value="Glut_synth_ssu1"/>
</dbReference>
<organism evidence="7 8">
    <name type="scientific">Candidatus Fimiplasma intestinipullorum</name>
    <dbReference type="NCBI Taxonomy" id="2840825"/>
    <lineage>
        <taxon>Bacteria</taxon>
        <taxon>Bacillati</taxon>
        <taxon>Bacillota</taxon>
        <taxon>Clostridia</taxon>
        <taxon>Eubacteriales</taxon>
        <taxon>Candidatus Fimiplasma</taxon>
    </lineage>
</organism>
<protein>
    <submittedName>
        <fullName evidence="7">Glutamate synthase subunit beta</fullName>
    </submittedName>
</protein>
<dbReference type="InterPro" id="IPR023753">
    <property type="entry name" value="FAD/NAD-binding_dom"/>
</dbReference>
<reference evidence="7" key="2">
    <citation type="journal article" date="2021" name="PeerJ">
        <title>Extensive microbial diversity within the chicken gut microbiome revealed by metagenomics and culture.</title>
        <authorList>
            <person name="Gilroy R."/>
            <person name="Ravi A."/>
            <person name="Getino M."/>
            <person name="Pursley I."/>
            <person name="Horton D.L."/>
            <person name="Alikhan N.F."/>
            <person name="Baker D."/>
            <person name="Gharbi K."/>
            <person name="Hall N."/>
            <person name="Watson M."/>
            <person name="Adriaenssens E.M."/>
            <person name="Foster-Nyarko E."/>
            <person name="Jarju S."/>
            <person name="Secka A."/>
            <person name="Antonio M."/>
            <person name="Oren A."/>
            <person name="Chaudhuri R.R."/>
            <person name="La Ragione R."/>
            <person name="Hildebrand F."/>
            <person name="Pallen M.J."/>
        </authorList>
    </citation>
    <scope>NUCLEOTIDE SEQUENCE</scope>
    <source>
        <strain evidence="7">CHK195-11698</strain>
    </source>
</reference>
<evidence type="ECO:0000256" key="2">
    <source>
        <dbReference type="ARBA" id="ARBA00023002"/>
    </source>
</evidence>
<dbReference type="Pfam" id="PF14691">
    <property type="entry name" value="Fer4_20"/>
    <property type="match status" value="1"/>
</dbReference>
<dbReference type="InterPro" id="IPR028261">
    <property type="entry name" value="DPD_II"/>
</dbReference>
<dbReference type="Proteomes" id="UP000824175">
    <property type="component" value="Unassembled WGS sequence"/>
</dbReference>
<keyword evidence="1" id="KW-0028">Amino-acid biosynthesis</keyword>
<dbReference type="Pfam" id="PF07992">
    <property type="entry name" value="Pyr_redox_2"/>
    <property type="match status" value="1"/>
</dbReference>
<comment type="pathway">
    <text evidence="4">Amino-acid biosynthesis.</text>
</comment>
<dbReference type="InterPro" id="IPR036188">
    <property type="entry name" value="FAD/NAD-bd_sf"/>
</dbReference>
<dbReference type="InterPro" id="IPR051394">
    <property type="entry name" value="Glutamate_Synthase"/>
</dbReference>
<dbReference type="GO" id="GO:0006537">
    <property type="term" value="P:glutamate biosynthetic process"/>
    <property type="evidence" value="ECO:0007669"/>
    <property type="project" value="UniProtKB-KW"/>
</dbReference>
<evidence type="ECO:0000256" key="1">
    <source>
        <dbReference type="ARBA" id="ARBA00022605"/>
    </source>
</evidence>
<dbReference type="EMBL" id="DVMJ01000079">
    <property type="protein sequence ID" value="HIU14258.1"/>
    <property type="molecule type" value="Genomic_DNA"/>
</dbReference>
<reference evidence="7" key="1">
    <citation type="submission" date="2020-10" db="EMBL/GenBank/DDBJ databases">
        <authorList>
            <person name="Gilroy R."/>
        </authorList>
    </citation>
    <scope>NUCLEOTIDE SEQUENCE</scope>
    <source>
        <strain evidence="7">CHK195-11698</strain>
    </source>
</reference>
<dbReference type="SUPFAM" id="SSF51971">
    <property type="entry name" value="Nucleotide-binding domain"/>
    <property type="match status" value="1"/>
</dbReference>
<proteinExistence type="predicted"/>
<evidence type="ECO:0000313" key="7">
    <source>
        <dbReference type="EMBL" id="HIU14258.1"/>
    </source>
</evidence>
<feature type="domain" description="Dihydroprymidine dehydrogenase" evidence="6">
    <location>
        <begin position="25"/>
        <end position="139"/>
    </location>
</feature>
<evidence type="ECO:0000313" key="8">
    <source>
        <dbReference type="Proteomes" id="UP000824175"/>
    </source>
</evidence>
<keyword evidence="2" id="KW-0560">Oxidoreductase</keyword>
<dbReference type="Gene3D" id="3.50.50.60">
    <property type="entry name" value="FAD/NAD(P)-binding domain"/>
    <property type="match status" value="2"/>
</dbReference>
<dbReference type="GO" id="GO:0051536">
    <property type="term" value="F:iron-sulfur cluster binding"/>
    <property type="evidence" value="ECO:0007669"/>
    <property type="project" value="InterPro"/>
</dbReference>
<dbReference type="AlphaFoldDB" id="A0A9D1HPD2"/>
<dbReference type="InterPro" id="IPR009051">
    <property type="entry name" value="Helical_ferredxn"/>
</dbReference>
<gene>
    <name evidence="7" type="ORF">IAD15_09340</name>
</gene>
<accession>A0A9D1HPD2</accession>
<comment type="caution">
    <text evidence="7">The sequence shown here is derived from an EMBL/GenBank/DDBJ whole genome shotgun (WGS) entry which is preliminary data.</text>
</comment>
<dbReference type="PANTHER" id="PTHR43100">
    <property type="entry name" value="GLUTAMATE SYNTHASE [NADPH] SMALL CHAIN"/>
    <property type="match status" value="1"/>
</dbReference>
<feature type="domain" description="FAD/NAD(P)-binding" evidence="5">
    <location>
        <begin position="154"/>
        <end position="327"/>
    </location>
</feature>
<evidence type="ECO:0000259" key="5">
    <source>
        <dbReference type="Pfam" id="PF07992"/>
    </source>
</evidence>
<name>A0A9D1HPD2_9FIRM</name>
<dbReference type="PRINTS" id="PR00419">
    <property type="entry name" value="ADXRDTASE"/>
</dbReference>
<dbReference type="Gene3D" id="1.10.1060.10">
    <property type="entry name" value="Alpha-helical ferredoxin"/>
    <property type="match status" value="1"/>
</dbReference>
<dbReference type="SUPFAM" id="SSF46548">
    <property type="entry name" value="alpha-helical ferredoxin"/>
    <property type="match status" value="1"/>
</dbReference>
<evidence type="ECO:0000256" key="4">
    <source>
        <dbReference type="ARBA" id="ARBA00029440"/>
    </source>
</evidence>
<dbReference type="NCBIfam" id="TIGR01317">
    <property type="entry name" value="GOGAT_sm_gam"/>
    <property type="match status" value="1"/>
</dbReference>
<sequence length="479" mass="53400">MGKKTGFLEYTRQDDPQRHPLTRLKDYDVFHLPLDEAQRRRQGARCMNCGVPFCLSAIKIKGRVTGCPLHNLIPEWNDEIYRGQDRNALERLLKTNPFPEWTGRVCPALCEKACLCGLNGEAVTIRDNERFIIETAFAKGYMQPQVPAVRSSKRVAVIGSGPAGLSVAYALNACGHQVTVYEQEKRAGGLLRYGIPEMKLAKNIIDRRLEIMKAEGIQIMTGTKVGRDISQSELDAAYDAIVFCCGARKARQVAGVDLAVSGVMMAVDFLTAAMHDLEENKCPVQAKNKRVIVVGGGDTGNDCVAMCLRMGAKQVTQLEMMPRPSNQTKTPWPEWPVGEKVDYGQQEYRSLYHHDPRLYETTIEKLVVEERMLKGAYLVRGNMINGQWQVKAGSEQFLEADLILIAAGFVGVEDSLAEQFALPLSRHHTLLTNEAHYQIVQSHYFAAGDCHRGQSLVVWAIAEGLACAKEVDNYLKNKK</sequence>
<dbReference type="GO" id="GO:0016639">
    <property type="term" value="F:oxidoreductase activity, acting on the CH-NH2 group of donors, NAD or NADP as acceptor"/>
    <property type="evidence" value="ECO:0007669"/>
    <property type="project" value="InterPro"/>
</dbReference>
<keyword evidence="3" id="KW-0314">Glutamate biosynthesis</keyword>
<dbReference type="PANTHER" id="PTHR43100:SF3">
    <property type="entry name" value="FAD_NAD(P)-BINDING DOMAIN-CONTAINING PROTEIN"/>
    <property type="match status" value="1"/>
</dbReference>
<evidence type="ECO:0000259" key="6">
    <source>
        <dbReference type="Pfam" id="PF14691"/>
    </source>
</evidence>
<evidence type="ECO:0000256" key="3">
    <source>
        <dbReference type="ARBA" id="ARBA00023164"/>
    </source>
</evidence>